<dbReference type="SUPFAM" id="SSF50494">
    <property type="entry name" value="Trypsin-like serine proteases"/>
    <property type="match status" value="1"/>
</dbReference>
<dbReference type="InterPro" id="IPR009003">
    <property type="entry name" value="Peptidase_S1_PA"/>
</dbReference>
<keyword evidence="4" id="KW-1185">Reference proteome</keyword>
<dbReference type="InterPro" id="IPR018114">
    <property type="entry name" value="TRYPSIN_HIS"/>
</dbReference>
<name>A0A212DDK8_CEREH</name>
<dbReference type="InterPro" id="IPR001314">
    <property type="entry name" value="Peptidase_S1A"/>
</dbReference>
<dbReference type="PRINTS" id="PR00722">
    <property type="entry name" value="CHYMOTRYPSIN"/>
</dbReference>
<dbReference type="Gene3D" id="2.40.10.10">
    <property type="entry name" value="Trypsin-like serine proteases"/>
    <property type="match status" value="2"/>
</dbReference>
<dbReference type="PROSITE" id="PS50240">
    <property type="entry name" value="TRYPSIN_DOM"/>
    <property type="match status" value="1"/>
</dbReference>
<dbReference type="EMBL" id="MKHE01000004">
    <property type="protein sequence ID" value="OWK16301.1"/>
    <property type="molecule type" value="Genomic_DNA"/>
</dbReference>
<organism evidence="3 4">
    <name type="scientific">Cervus elaphus hippelaphus</name>
    <name type="common">European red deer</name>
    <dbReference type="NCBI Taxonomy" id="46360"/>
    <lineage>
        <taxon>Eukaryota</taxon>
        <taxon>Metazoa</taxon>
        <taxon>Chordata</taxon>
        <taxon>Craniata</taxon>
        <taxon>Vertebrata</taxon>
        <taxon>Euteleostomi</taxon>
        <taxon>Mammalia</taxon>
        <taxon>Eutheria</taxon>
        <taxon>Laurasiatheria</taxon>
        <taxon>Artiodactyla</taxon>
        <taxon>Ruminantia</taxon>
        <taxon>Pecora</taxon>
        <taxon>Cervidae</taxon>
        <taxon>Cervinae</taxon>
        <taxon>Cervus</taxon>
    </lineage>
</organism>
<sequence>MGWDAGSRSFPVKWPGCGVPAIKPALHFSQRTVNGKNAVPGSWPWEVSRQVQDPGGGAGSQDSKGFCFCSGSLIGQSWVVTAAHCNAVALAATLSSWVSRTEHPGLRLCKSVHLVVSAWAADGKGRVGSVAQYTMCISPVCLASSNEALPEGLTWPAGCLSGVGSVTRAHLRWLVLPLVTVRWCQQYWGSCITSSMICAGASLCQGDSGGLLVCQKGNTWVLTDTISWSTSDCSVPTPATCTQVSRFSA</sequence>
<dbReference type="PANTHER" id="PTHR24250">
    <property type="entry name" value="CHYMOTRYPSIN-RELATED"/>
    <property type="match status" value="1"/>
</dbReference>
<dbReference type="PANTHER" id="PTHR24250:SF66">
    <property type="entry name" value="CHYMOTRYPSIN-LIKE PROTEASE CTRL-1"/>
    <property type="match status" value="1"/>
</dbReference>
<dbReference type="GO" id="GO:0006508">
    <property type="term" value="P:proteolysis"/>
    <property type="evidence" value="ECO:0007669"/>
    <property type="project" value="InterPro"/>
</dbReference>
<protein>
    <recommendedName>
        <fullName evidence="2">Peptidase S1 domain-containing protein</fullName>
    </recommendedName>
</protein>
<reference evidence="3 4" key="1">
    <citation type="journal article" date="2018" name="Mol. Genet. Genomics">
        <title>The red deer Cervus elaphus genome CerEla1.0: sequencing, annotating, genes, and chromosomes.</title>
        <authorList>
            <person name="Bana N.A."/>
            <person name="Nyiri A."/>
            <person name="Nagy J."/>
            <person name="Frank K."/>
            <person name="Nagy T."/>
            <person name="Steger V."/>
            <person name="Schiller M."/>
            <person name="Lakatos P."/>
            <person name="Sugar L."/>
            <person name="Horn P."/>
            <person name="Barta E."/>
            <person name="Orosz L."/>
        </authorList>
    </citation>
    <scope>NUCLEOTIDE SEQUENCE [LARGE SCALE GENOMIC DNA]</scope>
    <source>
        <strain evidence="3">Hungarian</strain>
    </source>
</reference>
<dbReference type="Pfam" id="PF00089">
    <property type="entry name" value="Trypsin"/>
    <property type="match status" value="1"/>
</dbReference>
<evidence type="ECO:0000256" key="1">
    <source>
        <dbReference type="ARBA" id="ARBA00023157"/>
    </source>
</evidence>
<feature type="domain" description="Peptidase S1" evidence="2">
    <location>
        <begin position="32"/>
        <end position="249"/>
    </location>
</feature>
<dbReference type="SMART" id="SM00020">
    <property type="entry name" value="Tryp_SPc"/>
    <property type="match status" value="1"/>
</dbReference>
<evidence type="ECO:0000313" key="3">
    <source>
        <dbReference type="EMBL" id="OWK16301.1"/>
    </source>
</evidence>
<dbReference type="InterPro" id="IPR043504">
    <property type="entry name" value="Peptidase_S1_PA_chymotrypsin"/>
</dbReference>
<dbReference type="PROSITE" id="PS00134">
    <property type="entry name" value="TRYPSIN_HIS"/>
    <property type="match status" value="1"/>
</dbReference>
<accession>A0A212DDK8</accession>
<dbReference type="Proteomes" id="UP000242450">
    <property type="component" value="Chromosome 4"/>
</dbReference>
<dbReference type="InterPro" id="IPR001254">
    <property type="entry name" value="Trypsin_dom"/>
</dbReference>
<evidence type="ECO:0000313" key="4">
    <source>
        <dbReference type="Proteomes" id="UP000242450"/>
    </source>
</evidence>
<dbReference type="AlphaFoldDB" id="A0A212DDK8"/>
<keyword evidence="1" id="KW-1015">Disulfide bond</keyword>
<dbReference type="OrthoDB" id="5918597at2759"/>
<dbReference type="GO" id="GO:0004252">
    <property type="term" value="F:serine-type endopeptidase activity"/>
    <property type="evidence" value="ECO:0007669"/>
    <property type="project" value="InterPro"/>
</dbReference>
<gene>
    <name evidence="3" type="ORF">Celaphus_00004261</name>
</gene>
<evidence type="ECO:0000259" key="2">
    <source>
        <dbReference type="PROSITE" id="PS50240"/>
    </source>
</evidence>
<comment type="caution">
    <text evidence="3">The sequence shown here is derived from an EMBL/GenBank/DDBJ whole genome shotgun (WGS) entry which is preliminary data.</text>
</comment>
<proteinExistence type="predicted"/>